<comment type="caution">
    <text evidence="10">The sequence shown here is derived from an EMBL/GenBank/DDBJ whole genome shotgun (WGS) entry which is preliminary data.</text>
</comment>
<dbReference type="EC" id="6.2.1.44" evidence="4"/>
<evidence type="ECO:0000256" key="3">
    <source>
        <dbReference type="ARBA" id="ARBA00051915"/>
    </source>
</evidence>
<dbReference type="AlphaFoldDB" id="U2ZR43"/>
<keyword evidence="7" id="KW-0472">Membrane</keyword>
<evidence type="ECO:0000313" key="10">
    <source>
        <dbReference type="EMBL" id="GAD47814.1"/>
    </source>
</evidence>
<evidence type="ECO:0000259" key="8">
    <source>
        <dbReference type="Pfam" id="PF00501"/>
    </source>
</evidence>
<evidence type="ECO:0000313" key="11">
    <source>
        <dbReference type="Proteomes" id="UP000016568"/>
    </source>
</evidence>
<dbReference type="Pfam" id="PF13193">
    <property type="entry name" value="AMP-binding_C"/>
    <property type="match status" value="1"/>
</dbReference>
<dbReference type="InterPro" id="IPR050237">
    <property type="entry name" value="ATP-dep_AMP-bd_enzyme"/>
</dbReference>
<evidence type="ECO:0000256" key="4">
    <source>
        <dbReference type="ARBA" id="ARBA00066616"/>
    </source>
</evidence>
<keyword evidence="7" id="KW-0812">Transmembrane</keyword>
<dbReference type="eggNOG" id="COG0318">
    <property type="taxonomic scope" value="Bacteria"/>
</dbReference>
<dbReference type="FunFam" id="3.30.300.30:FF:000008">
    <property type="entry name" value="2,3-dihydroxybenzoate-AMP ligase"/>
    <property type="match status" value="1"/>
</dbReference>
<dbReference type="InterPro" id="IPR025110">
    <property type="entry name" value="AMP-bd_C"/>
</dbReference>
<dbReference type="SUPFAM" id="SSF56801">
    <property type="entry name" value="Acetyl-CoA synthetase-like"/>
    <property type="match status" value="1"/>
</dbReference>
<feature type="transmembrane region" description="Helical" evidence="7">
    <location>
        <begin position="196"/>
        <end position="224"/>
    </location>
</feature>
<dbReference type="KEGG" id="ntd:EGO55_14205"/>
<keyword evidence="11" id="KW-1185">Reference proteome</keyword>
<evidence type="ECO:0000256" key="5">
    <source>
        <dbReference type="ARBA" id="ARBA00067668"/>
    </source>
</evidence>
<feature type="domain" description="AMP-binding enzyme C-terminal" evidence="9">
    <location>
        <begin position="418"/>
        <end position="494"/>
    </location>
</feature>
<dbReference type="InterPro" id="IPR000873">
    <property type="entry name" value="AMP-dep_synth/lig_dom"/>
</dbReference>
<dbReference type="InterPro" id="IPR045851">
    <property type="entry name" value="AMP-bd_C_sf"/>
</dbReference>
<evidence type="ECO:0000259" key="9">
    <source>
        <dbReference type="Pfam" id="PF13193"/>
    </source>
</evidence>
<dbReference type="RefSeq" id="WP_021688721.1">
    <property type="nucleotide sequence ID" value="NZ_BASZ01000001.1"/>
</dbReference>
<name>U2ZR43_9SPHN</name>
<dbReference type="GO" id="GO:0016877">
    <property type="term" value="F:ligase activity, forming carbon-sulfur bonds"/>
    <property type="evidence" value="ECO:0007669"/>
    <property type="project" value="UniProtKB-ARBA"/>
</dbReference>
<dbReference type="EMBL" id="BASZ01000001">
    <property type="protein sequence ID" value="GAD47814.1"/>
    <property type="molecule type" value="Genomic_DNA"/>
</dbReference>
<dbReference type="Proteomes" id="UP000016568">
    <property type="component" value="Unassembled WGS sequence"/>
</dbReference>
<gene>
    <name evidence="10" type="ORF">NT2_01_05880</name>
</gene>
<comment type="catalytic activity">
    <reaction evidence="3">
        <text>3-(methylsulfanyl)propanoate + ATP + CoA = 3-(methylsulfanyl)propanoyl-CoA + AMP + diphosphate</text>
        <dbReference type="Rhea" id="RHEA:43052"/>
        <dbReference type="ChEBI" id="CHEBI:30616"/>
        <dbReference type="ChEBI" id="CHEBI:33019"/>
        <dbReference type="ChEBI" id="CHEBI:49016"/>
        <dbReference type="ChEBI" id="CHEBI:57287"/>
        <dbReference type="ChEBI" id="CHEBI:82815"/>
        <dbReference type="ChEBI" id="CHEBI:456215"/>
        <dbReference type="EC" id="6.2.1.44"/>
    </reaction>
    <physiologicalReaction direction="left-to-right" evidence="3">
        <dbReference type="Rhea" id="RHEA:43053"/>
    </physiologicalReaction>
</comment>
<sequence length="505" mass="54346">MHVLWNQLERAARLRKKELAITCGEERLNWCDALERAGKIARVLHDNGVRDGARVAFISPNNITYMLMTFAAEAAGGIFAPVNSRFTVAEIVEQLEDLTPALLIAAPPFVELAREAAGQVGVPVLPMDGEAGSFDALVDAATAFPPVGSPADQPVAIFYTGGTTGRGKGVILTNERLVLNALQWAYGVSAKNDERLLVVAPMFHMVAALNAIITAVLGCNLTILERFTPEGTLAAIARERVTNLALVPAMIDMLLAVEGFATYDLSSLRMLTYGGSPITQTTLARALDALPHVRLYQVYGQTEGGPTISTLSSEYHSTDPAHAERLRSAGKPLPLTDLRIVHPDDSECAPGEPGEITVRGPAVSPGYWNRPEETSAAIRNGWLHTGDAGYLDKDGFLFIVGRIKEMIVTGGENVYAAEVERAVLQHDAVEECAVIGIPSERWGEAVHAIVRLRDGATADEDEIIAFCRSRISAFKSPSSVSFPQAPFPLTAAGKIDKRALRAAFW</sequence>
<feature type="region of interest" description="Disordered" evidence="6">
    <location>
        <begin position="346"/>
        <end position="365"/>
    </location>
</feature>
<evidence type="ECO:0000256" key="6">
    <source>
        <dbReference type="SAM" id="MobiDB-lite"/>
    </source>
</evidence>
<protein>
    <recommendedName>
        <fullName evidence="5">3-methylmercaptopropionyl-CoA ligase</fullName>
        <ecNumber evidence="4">6.2.1.44</ecNumber>
    </recommendedName>
</protein>
<feature type="domain" description="AMP-dependent synthetase/ligase" evidence="8">
    <location>
        <begin position="8"/>
        <end position="368"/>
    </location>
</feature>
<comment type="similarity">
    <text evidence="1">Belongs to the ATP-dependent AMP-binding enzyme family.</text>
</comment>
<evidence type="ECO:0000256" key="7">
    <source>
        <dbReference type="SAM" id="Phobius"/>
    </source>
</evidence>
<keyword evidence="2 10" id="KW-0436">Ligase</keyword>
<keyword evidence="7" id="KW-1133">Transmembrane helix</keyword>
<dbReference type="PANTHER" id="PTHR43767">
    <property type="entry name" value="LONG-CHAIN-FATTY-ACID--COA LIGASE"/>
    <property type="match status" value="1"/>
</dbReference>
<dbReference type="OrthoDB" id="9803968at2"/>
<dbReference type="Gene3D" id="3.30.300.30">
    <property type="match status" value="1"/>
</dbReference>
<evidence type="ECO:0000256" key="1">
    <source>
        <dbReference type="ARBA" id="ARBA00006432"/>
    </source>
</evidence>
<dbReference type="Gene3D" id="3.40.50.12780">
    <property type="entry name" value="N-terminal domain of ligase-like"/>
    <property type="match status" value="1"/>
</dbReference>
<reference evidence="10 11" key="1">
    <citation type="submission" date="2013-09" db="EMBL/GenBank/DDBJ databases">
        <title>Whole genome shotgun sequence of Novosphingobium tardaugens NBRC 16725.</title>
        <authorList>
            <person name="Isaki S."/>
            <person name="Hosoyama A."/>
            <person name="Tsuchikane K."/>
            <person name="Katsumata H."/>
            <person name="Ando Y."/>
            <person name="Yamazaki S."/>
            <person name="Fujita N."/>
        </authorList>
    </citation>
    <scope>NUCLEOTIDE SEQUENCE [LARGE SCALE GENOMIC DNA]</scope>
    <source>
        <strain evidence="10 11">NBRC 16725</strain>
    </source>
</reference>
<dbReference type="InterPro" id="IPR042099">
    <property type="entry name" value="ANL_N_sf"/>
</dbReference>
<proteinExistence type="inferred from homology"/>
<accession>U2ZR43</accession>
<organism evidence="10 11">
    <name type="scientific">Caenibius tardaugens NBRC 16725</name>
    <dbReference type="NCBI Taxonomy" id="1219035"/>
    <lineage>
        <taxon>Bacteria</taxon>
        <taxon>Pseudomonadati</taxon>
        <taxon>Pseudomonadota</taxon>
        <taxon>Alphaproteobacteria</taxon>
        <taxon>Sphingomonadales</taxon>
        <taxon>Erythrobacteraceae</taxon>
        <taxon>Caenibius</taxon>
    </lineage>
</organism>
<evidence type="ECO:0000256" key="2">
    <source>
        <dbReference type="ARBA" id="ARBA00022598"/>
    </source>
</evidence>
<dbReference type="PANTHER" id="PTHR43767:SF7">
    <property type="entry name" value="MEDIUM_LONG-CHAIN-FATTY-ACID--COA LIGASE FADD8"/>
    <property type="match status" value="1"/>
</dbReference>
<dbReference type="Pfam" id="PF00501">
    <property type="entry name" value="AMP-binding"/>
    <property type="match status" value="1"/>
</dbReference>